<proteinExistence type="predicted"/>
<reference evidence="2 3" key="3">
    <citation type="journal article" date="2017" name="Mol. Plant Pathol.">
        <title>A gapless genome sequence of the fungus Botrytis cinerea.</title>
        <authorList>
            <person name="Van Kan J.A."/>
            <person name="Stassen J.H."/>
            <person name="Mosbach A."/>
            <person name="Van Der Lee T.A."/>
            <person name="Faino L."/>
            <person name="Farmer A.D."/>
            <person name="Papasotiriou D.G."/>
            <person name="Zhou S."/>
            <person name="Seidl M.F."/>
            <person name="Cottam E."/>
            <person name="Edel D."/>
            <person name="Hahn M."/>
            <person name="Schwartz D.C."/>
            <person name="Dietrich R.A."/>
            <person name="Widdison S."/>
            <person name="Scalliet G."/>
        </authorList>
    </citation>
    <scope>NUCLEOTIDE SEQUENCE [LARGE SCALE GENOMIC DNA]</scope>
    <source>
        <strain evidence="2 3">B05.10</strain>
    </source>
</reference>
<dbReference type="GeneID" id="5438831"/>
<dbReference type="InterPro" id="IPR011333">
    <property type="entry name" value="SKP1/BTB/POZ_sf"/>
</dbReference>
<dbReference type="KEGG" id="bfu:BCIN_15g02760"/>
<evidence type="ECO:0000259" key="1">
    <source>
        <dbReference type="PROSITE" id="PS50097"/>
    </source>
</evidence>
<evidence type="ECO:0000313" key="2">
    <source>
        <dbReference type="EMBL" id="ATZ57734.1"/>
    </source>
</evidence>
<feature type="domain" description="BTB" evidence="1">
    <location>
        <begin position="29"/>
        <end position="96"/>
    </location>
</feature>
<accession>A0A384K503</accession>
<evidence type="ECO:0000313" key="3">
    <source>
        <dbReference type="Proteomes" id="UP000001798"/>
    </source>
</evidence>
<gene>
    <name evidence="2" type="ORF">BCIN_15g02760</name>
</gene>
<sequence>MSPARSSDKESVDTTKGLWAKMMGANEYSDFVIKCHSRIFPVHRIVVCTQSKPIRAAADGGFMESVTGILDLEDDDPETVARMINFLYLQDYDDTSEPTGEVVEEGYGCLLVNTMVYIIGDKYDIQALKTLARKKYEAAIVTDWNTPSFSASLELMYEELPESDTSLTSIALETAGKHLKELNDRGEFSSLCKNNPAIAYDLLTSITSQPSSYPPPEKTQPQHKKSCPKGHTFTHLSDIHALYDKDAWKWKVKCPNCAMQKVCYRSDNSCNLEAKWDGPDVGYWYL</sequence>
<dbReference type="OMA" id="QLDGPWK"/>
<organism evidence="2 3">
    <name type="scientific">Botryotinia fuckeliana (strain B05.10)</name>
    <name type="common">Noble rot fungus</name>
    <name type="synonym">Botrytis cinerea</name>
    <dbReference type="NCBI Taxonomy" id="332648"/>
    <lineage>
        <taxon>Eukaryota</taxon>
        <taxon>Fungi</taxon>
        <taxon>Dikarya</taxon>
        <taxon>Ascomycota</taxon>
        <taxon>Pezizomycotina</taxon>
        <taxon>Leotiomycetes</taxon>
        <taxon>Helotiales</taxon>
        <taxon>Sclerotiniaceae</taxon>
        <taxon>Botrytis</taxon>
    </lineage>
</organism>
<dbReference type="Gene3D" id="3.30.710.10">
    <property type="entry name" value="Potassium Channel Kv1.1, Chain A"/>
    <property type="match status" value="1"/>
</dbReference>
<dbReference type="PANTHER" id="PTHR47843">
    <property type="entry name" value="BTB DOMAIN-CONTAINING PROTEIN-RELATED"/>
    <property type="match status" value="1"/>
</dbReference>
<dbReference type="RefSeq" id="XP_001558222.1">
    <property type="nucleotide sequence ID" value="XM_001558172.2"/>
</dbReference>
<dbReference type="PROSITE" id="PS50097">
    <property type="entry name" value="BTB"/>
    <property type="match status" value="1"/>
</dbReference>
<dbReference type="Pfam" id="PF00651">
    <property type="entry name" value="BTB"/>
    <property type="match status" value="1"/>
</dbReference>
<reference evidence="2 3" key="2">
    <citation type="journal article" date="2012" name="Eukaryot. Cell">
        <title>Genome update of Botrytis cinerea strains B05.10 and T4.</title>
        <authorList>
            <person name="Staats M."/>
            <person name="van Kan J.A."/>
        </authorList>
    </citation>
    <scope>NUCLEOTIDE SEQUENCE [LARGE SCALE GENOMIC DNA]</scope>
    <source>
        <strain evidence="2 3">B05.10</strain>
    </source>
</reference>
<dbReference type="AlphaFoldDB" id="A0A384K503"/>
<dbReference type="VEuPathDB" id="FungiDB:Bcin15g02760"/>
<protein>
    <recommendedName>
        <fullName evidence="1">BTB domain-containing protein</fullName>
    </recommendedName>
</protein>
<dbReference type="PANTHER" id="PTHR47843:SF5">
    <property type="entry name" value="BTB_POZ DOMAIN PROTEIN"/>
    <property type="match status" value="1"/>
</dbReference>
<dbReference type="EMBL" id="CP009819">
    <property type="protein sequence ID" value="ATZ57734.1"/>
    <property type="molecule type" value="Genomic_DNA"/>
</dbReference>
<dbReference type="OrthoDB" id="6359816at2759"/>
<name>A0A384K503_BOTFB</name>
<dbReference type="SUPFAM" id="SSF54695">
    <property type="entry name" value="POZ domain"/>
    <property type="match status" value="1"/>
</dbReference>
<keyword evidence="3" id="KW-1185">Reference proteome</keyword>
<reference evidence="2 3" key="1">
    <citation type="journal article" date="2011" name="PLoS Genet.">
        <title>Genomic analysis of the necrotrophic fungal pathogens Sclerotinia sclerotiorum and Botrytis cinerea.</title>
        <authorList>
            <person name="Amselem J."/>
            <person name="Cuomo C.A."/>
            <person name="van Kan J.A."/>
            <person name="Viaud M."/>
            <person name="Benito E.P."/>
            <person name="Couloux A."/>
            <person name="Coutinho P.M."/>
            <person name="de Vries R.P."/>
            <person name="Dyer P.S."/>
            <person name="Fillinger S."/>
            <person name="Fournier E."/>
            <person name="Gout L."/>
            <person name="Hahn M."/>
            <person name="Kohn L."/>
            <person name="Lapalu N."/>
            <person name="Plummer K.M."/>
            <person name="Pradier J.M."/>
            <person name="Quevillon E."/>
            <person name="Sharon A."/>
            <person name="Simon A."/>
            <person name="ten Have A."/>
            <person name="Tudzynski B."/>
            <person name="Tudzynski P."/>
            <person name="Wincker P."/>
            <person name="Andrew M."/>
            <person name="Anthouard V."/>
            <person name="Beever R.E."/>
            <person name="Beffa R."/>
            <person name="Benoit I."/>
            <person name="Bouzid O."/>
            <person name="Brault B."/>
            <person name="Chen Z."/>
            <person name="Choquer M."/>
            <person name="Collemare J."/>
            <person name="Cotton P."/>
            <person name="Danchin E.G."/>
            <person name="Da Silva C."/>
            <person name="Gautier A."/>
            <person name="Giraud C."/>
            <person name="Giraud T."/>
            <person name="Gonzalez C."/>
            <person name="Grossetete S."/>
            <person name="Guldener U."/>
            <person name="Henrissat B."/>
            <person name="Howlett B.J."/>
            <person name="Kodira C."/>
            <person name="Kretschmer M."/>
            <person name="Lappartient A."/>
            <person name="Leroch M."/>
            <person name="Levis C."/>
            <person name="Mauceli E."/>
            <person name="Neuveglise C."/>
            <person name="Oeser B."/>
            <person name="Pearson M."/>
            <person name="Poulain J."/>
            <person name="Poussereau N."/>
            <person name="Quesneville H."/>
            <person name="Rascle C."/>
            <person name="Schumacher J."/>
            <person name="Segurens B."/>
            <person name="Sexton A."/>
            <person name="Silva E."/>
            <person name="Sirven C."/>
            <person name="Soanes D.M."/>
            <person name="Talbot N.J."/>
            <person name="Templeton M."/>
            <person name="Yandava C."/>
            <person name="Yarden O."/>
            <person name="Zeng Q."/>
            <person name="Rollins J.A."/>
            <person name="Lebrun M.H."/>
            <person name="Dickman M."/>
        </authorList>
    </citation>
    <scope>NUCLEOTIDE SEQUENCE [LARGE SCALE GENOMIC DNA]</scope>
    <source>
        <strain evidence="2 3">B05.10</strain>
    </source>
</reference>
<dbReference type="InterPro" id="IPR000210">
    <property type="entry name" value="BTB/POZ_dom"/>
</dbReference>
<dbReference type="Proteomes" id="UP000001798">
    <property type="component" value="Chromosome 15"/>
</dbReference>